<feature type="compositionally biased region" description="Basic and acidic residues" evidence="8">
    <location>
        <begin position="752"/>
        <end position="762"/>
    </location>
</feature>
<dbReference type="SMART" id="SM01312">
    <property type="entry name" value="RTC4"/>
    <property type="match status" value="1"/>
</dbReference>
<evidence type="ECO:0000256" key="5">
    <source>
        <dbReference type="ARBA" id="ARBA00015162"/>
    </source>
</evidence>
<sequence>MEGYHQRLKSRGATLDTDASPATRLSQRPGSSQNAGAAFQDFGSDFASRNRASQARPPSKSRMQSGKGVTISFHDDFSDDEIDFLSGSSRHGSESPEKPRRATKRAAATSSSLPVVIDHHQADPNYKAIDFRKLKIQKKSSVVSSTVRTPENSQESSARDSGAGPSSSRLQASARAVDHATAKGAQKRKTPLRERSPNQDRSHTHRPSSPVSDKDRRDRPVKDMDETPKPARPAPRPVKKAARSSVGKSQTVPDLGAQSSQEKNQPLSRSQTAQEIIRISSDESDNEKTNSLRTAKGKGKAMTSDPFGTLSPLSTHVKKQDGEGQAKGKWKMALVDPIGTLSPLSSPARKKRKDPLTSFPMPSPLSSPGSRHSSSPPHAKEKQSSSQRKGMIVSSSDDDDAPRRALRPFPMETQVLASLCRSSPTGKRATLNSDGEDLSGTYRKKQRRASERLSFGSDSDSDDDMFLDPSVDPKTLCPWCDEPLPDEPTPHLRALISAAKRVSHPEDRLTNPLGLRAPPAAFVSVCQRHRFERDWIPRARQKGWPTTIAWDKLAERITRLKATLQAIVNDVDEDFVPGVARGSASRRRRKENEFWQEVVKNVRQQGSRQAAGVRGQFLHFNKTQPGYYGELGYVIIHQTLCDLFPPAEFHPDATLPLTPADFITLVLVPEAAVHLIMEDLSLPRGEAIETLRESVEYGVAMFPADDEGELAGGAFGSKSGKLGATEKMFMDRARVRRKELEEEERMEEEEEARLAKAQEVAKPKPRPRAKGKASGIASDVESVGPTSSPPSGGSVKRKTRAAPVSRGRSAGHGLGPGPGSIVIELSSDTGESEAAGPSKRRRKTKDTRSDAETEVAPADEPTPKAVKVRPRPRPRRRSASAASSTQGGDDARSDTLDTDGDVPPSLSPAQSTRIPALNRRGDTTAVGTDSRAPDATHGTTRGKHKVRNPGTLPTSPSPPVAGTSKGKTPMEIAREKRQHGAGR</sequence>
<feature type="domain" description="Restriction of telomere capping protein 4 C-terminal" evidence="9">
    <location>
        <begin position="567"/>
        <end position="704"/>
    </location>
</feature>
<evidence type="ECO:0000313" key="10">
    <source>
        <dbReference type="EMBL" id="TFK88427.1"/>
    </source>
</evidence>
<dbReference type="GO" id="GO:0005634">
    <property type="term" value="C:nucleus"/>
    <property type="evidence" value="ECO:0007669"/>
    <property type="project" value="UniProtKB-SubCell"/>
</dbReference>
<evidence type="ECO:0000313" key="11">
    <source>
        <dbReference type="Proteomes" id="UP000308197"/>
    </source>
</evidence>
<feature type="compositionally biased region" description="Low complexity" evidence="8">
    <location>
        <begin position="364"/>
        <end position="377"/>
    </location>
</feature>
<reference evidence="10 11" key="1">
    <citation type="journal article" date="2019" name="Nat. Ecol. Evol.">
        <title>Megaphylogeny resolves global patterns of mushroom evolution.</title>
        <authorList>
            <person name="Varga T."/>
            <person name="Krizsan K."/>
            <person name="Foldi C."/>
            <person name="Dima B."/>
            <person name="Sanchez-Garcia M."/>
            <person name="Sanchez-Ramirez S."/>
            <person name="Szollosi G.J."/>
            <person name="Szarkandi J.G."/>
            <person name="Papp V."/>
            <person name="Albert L."/>
            <person name="Andreopoulos W."/>
            <person name="Angelini C."/>
            <person name="Antonin V."/>
            <person name="Barry K.W."/>
            <person name="Bougher N.L."/>
            <person name="Buchanan P."/>
            <person name="Buyck B."/>
            <person name="Bense V."/>
            <person name="Catcheside P."/>
            <person name="Chovatia M."/>
            <person name="Cooper J."/>
            <person name="Damon W."/>
            <person name="Desjardin D."/>
            <person name="Finy P."/>
            <person name="Geml J."/>
            <person name="Haridas S."/>
            <person name="Hughes K."/>
            <person name="Justo A."/>
            <person name="Karasinski D."/>
            <person name="Kautmanova I."/>
            <person name="Kiss B."/>
            <person name="Kocsube S."/>
            <person name="Kotiranta H."/>
            <person name="LaButti K.M."/>
            <person name="Lechner B.E."/>
            <person name="Liimatainen K."/>
            <person name="Lipzen A."/>
            <person name="Lukacs Z."/>
            <person name="Mihaltcheva S."/>
            <person name="Morgado L.N."/>
            <person name="Niskanen T."/>
            <person name="Noordeloos M.E."/>
            <person name="Ohm R.A."/>
            <person name="Ortiz-Santana B."/>
            <person name="Ovrebo C."/>
            <person name="Racz N."/>
            <person name="Riley R."/>
            <person name="Savchenko A."/>
            <person name="Shiryaev A."/>
            <person name="Soop K."/>
            <person name="Spirin V."/>
            <person name="Szebenyi C."/>
            <person name="Tomsovsky M."/>
            <person name="Tulloss R.E."/>
            <person name="Uehling J."/>
            <person name="Grigoriev I.V."/>
            <person name="Vagvolgyi C."/>
            <person name="Papp T."/>
            <person name="Martin F.M."/>
            <person name="Miettinen O."/>
            <person name="Hibbett D.S."/>
            <person name="Nagy L.G."/>
        </authorList>
    </citation>
    <scope>NUCLEOTIDE SEQUENCE [LARGE SCALE GENOMIC DNA]</scope>
    <source>
        <strain evidence="10 11">HHB13444</strain>
    </source>
</reference>
<keyword evidence="11" id="KW-1185">Reference proteome</keyword>
<comment type="subcellular location">
    <subcellularLocation>
        <location evidence="3">Cytoplasm</location>
    </subcellularLocation>
    <subcellularLocation>
        <location evidence="2">Nucleus</location>
    </subcellularLocation>
</comment>
<feature type="compositionally biased region" description="Basic and acidic residues" evidence="8">
    <location>
        <begin position="191"/>
        <end position="202"/>
    </location>
</feature>
<feature type="compositionally biased region" description="Basic and acidic residues" evidence="8">
    <location>
        <begin position="91"/>
        <end position="100"/>
    </location>
</feature>
<dbReference type="PANTHER" id="PTHR41391:SF1">
    <property type="entry name" value="RESTRICTION OF TELOMERE CAPPING PROTEIN 4"/>
    <property type="match status" value="1"/>
</dbReference>
<evidence type="ECO:0000256" key="3">
    <source>
        <dbReference type="ARBA" id="ARBA00004496"/>
    </source>
</evidence>
<dbReference type="EMBL" id="ML211113">
    <property type="protein sequence ID" value="TFK88427.1"/>
    <property type="molecule type" value="Genomic_DNA"/>
</dbReference>
<dbReference type="PANTHER" id="PTHR41391">
    <property type="entry name" value="RESTRICTION OF TELOMERE CAPPING PROTEIN 4"/>
    <property type="match status" value="1"/>
</dbReference>
<evidence type="ECO:0000256" key="8">
    <source>
        <dbReference type="SAM" id="MobiDB-lite"/>
    </source>
</evidence>
<dbReference type="GO" id="GO:0005737">
    <property type="term" value="C:cytoplasm"/>
    <property type="evidence" value="ECO:0007669"/>
    <property type="project" value="UniProtKB-SubCell"/>
</dbReference>
<feature type="compositionally biased region" description="Polar residues" evidence="8">
    <location>
        <begin position="420"/>
        <end position="433"/>
    </location>
</feature>
<feature type="compositionally biased region" description="Basic residues" evidence="8">
    <location>
        <begin position="866"/>
        <end position="878"/>
    </location>
</feature>
<dbReference type="Proteomes" id="UP000308197">
    <property type="component" value="Unassembled WGS sequence"/>
</dbReference>
<dbReference type="InterPro" id="IPR028094">
    <property type="entry name" value="RTC4_C"/>
</dbReference>
<feature type="compositionally biased region" description="Basic and acidic residues" evidence="8">
    <location>
        <begin position="212"/>
        <end position="229"/>
    </location>
</feature>
<feature type="compositionally biased region" description="Polar residues" evidence="8">
    <location>
        <begin position="146"/>
        <end position="156"/>
    </location>
</feature>
<dbReference type="STRING" id="1314778.A0A5C3PHB0"/>
<feature type="region of interest" description="Disordered" evidence="8">
    <location>
        <begin position="738"/>
        <end position="983"/>
    </location>
</feature>
<evidence type="ECO:0000259" key="9">
    <source>
        <dbReference type="SMART" id="SM01312"/>
    </source>
</evidence>
<accession>A0A5C3PHB0</accession>
<evidence type="ECO:0000256" key="1">
    <source>
        <dbReference type="ARBA" id="ARBA00002738"/>
    </source>
</evidence>
<evidence type="ECO:0000256" key="2">
    <source>
        <dbReference type="ARBA" id="ARBA00004123"/>
    </source>
</evidence>
<protein>
    <recommendedName>
        <fullName evidence="5">Restriction of telomere capping protein 4</fullName>
    </recommendedName>
</protein>
<comment type="function">
    <text evidence="1">May be involved in a process influencing telomere capping.</text>
</comment>
<feature type="compositionally biased region" description="Polar residues" evidence="8">
    <location>
        <begin position="246"/>
        <end position="274"/>
    </location>
</feature>
<name>A0A5C3PHB0_9APHY</name>
<dbReference type="AlphaFoldDB" id="A0A5C3PHB0"/>
<proteinExistence type="inferred from homology"/>
<keyword evidence="6" id="KW-0963">Cytoplasm</keyword>
<feature type="compositionally biased region" description="Polar residues" evidence="8">
    <location>
        <begin position="23"/>
        <end position="35"/>
    </location>
</feature>
<feature type="compositionally biased region" description="Low complexity" evidence="8">
    <location>
        <begin position="780"/>
        <end position="794"/>
    </location>
</feature>
<feature type="compositionally biased region" description="Basic residues" evidence="8">
    <location>
        <begin position="1"/>
        <end position="10"/>
    </location>
</feature>
<dbReference type="InterPro" id="IPR039024">
    <property type="entry name" value="RTC4"/>
</dbReference>
<evidence type="ECO:0000256" key="6">
    <source>
        <dbReference type="ARBA" id="ARBA00022490"/>
    </source>
</evidence>
<dbReference type="InParanoid" id="A0A5C3PHB0"/>
<organism evidence="10 11">
    <name type="scientific">Polyporus arcularius HHB13444</name>
    <dbReference type="NCBI Taxonomy" id="1314778"/>
    <lineage>
        <taxon>Eukaryota</taxon>
        <taxon>Fungi</taxon>
        <taxon>Dikarya</taxon>
        <taxon>Basidiomycota</taxon>
        <taxon>Agaricomycotina</taxon>
        <taxon>Agaricomycetes</taxon>
        <taxon>Polyporales</taxon>
        <taxon>Polyporaceae</taxon>
        <taxon>Polyporus</taxon>
    </lineage>
</organism>
<keyword evidence="7" id="KW-0539">Nucleus</keyword>
<gene>
    <name evidence="10" type="ORF">K466DRAFT_585559</name>
</gene>
<feature type="compositionally biased region" description="Acidic residues" evidence="8">
    <location>
        <begin position="741"/>
        <end position="751"/>
    </location>
</feature>
<evidence type="ECO:0000256" key="7">
    <source>
        <dbReference type="ARBA" id="ARBA00023242"/>
    </source>
</evidence>
<comment type="similarity">
    <text evidence="4">Belongs to the RTC4 family.</text>
</comment>
<evidence type="ECO:0000256" key="4">
    <source>
        <dbReference type="ARBA" id="ARBA00009461"/>
    </source>
</evidence>
<dbReference type="Pfam" id="PF14474">
    <property type="entry name" value="RTC4"/>
    <property type="match status" value="1"/>
</dbReference>
<feature type="region of interest" description="Disordered" evidence="8">
    <location>
        <begin position="1"/>
        <end position="464"/>
    </location>
</feature>